<reference evidence="1 2" key="1">
    <citation type="submission" date="2019-03" db="EMBL/GenBank/DDBJ databases">
        <title>Genomics of glacier-inhabiting Cryobacterium strains.</title>
        <authorList>
            <person name="Liu Q."/>
            <person name="Xin Y.-H."/>
        </authorList>
    </citation>
    <scope>NUCLEOTIDE SEQUENCE [LARGE SCALE GENOMIC DNA]</scope>
    <source>
        <strain evidence="1 2">MDT1-3</strain>
    </source>
</reference>
<accession>A0A4R8WP84</accession>
<keyword evidence="2" id="KW-1185">Reference proteome</keyword>
<evidence type="ECO:0008006" key="3">
    <source>
        <dbReference type="Google" id="ProtNLM"/>
    </source>
</evidence>
<organism evidence="1 2">
    <name type="scientific">Cryobacterium algoritolerans</name>
    <dbReference type="NCBI Taxonomy" id="1259184"/>
    <lineage>
        <taxon>Bacteria</taxon>
        <taxon>Bacillati</taxon>
        <taxon>Actinomycetota</taxon>
        <taxon>Actinomycetes</taxon>
        <taxon>Micrococcales</taxon>
        <taxon>Microbacteriaceae</taxon>
        <taxon>Cryobacterium</taxon>
    </lineage>
</organism>
<protein>
    <recommendedName>
        <fullName evidence="3">DUF4913 domain-containing protein</fullName>
    </recommendedName>
</protein>
<dbReference type="RefSeq" id="WP_134567999.1">
    <property type="nucleotide sequence ID" value="NZ_SOFP01000054.1"/>
</dbReference>
<dbReference type="OrthoDB" id="3535759at2"/>
<dbReference type="Proteomes" id="UP000298412">
    <property type="component" value="Unassembled WGS sequence"/>
</dbReference>
<dbReference type="EMBL" id="SOFP01000054">
    <property type="protein sequence ID" value="TFC13246.1"/>
    <property type="molecule type" value="Genomic_DNA"/>
</dbReference>
<proteinExistence type="predicted"/>
<sequence length="171" mass="19741">MSDDDELDPMRIEGLDARLVNVEKILPDVFDMYELRAPGGPYYWEALPHDQAVKLWNELGKFVAWRDSRYLTNLADPSYRLPGCWYRHPIAVEELTALMVAHRAAYDTRSAKASTALVDWHHRALWPTLDSLKLRAGMAGCRDRGEHREPRDGSKAFRMTEGYLRYGDMKS</sequence>
<evidence type="ECO:0000313" key="1">
    <source>
        <dbReference type="EMBL" id="TFC13246.1"/>
    </source>
</evidence>
<gene>
    <name evidence="1" type="ORF">E3O19_12300</name>
</gene>
<comment type="caution">
    <text evidence="1">The sequence shown here is derived from an EMBL/GenBank/DDBJ whole genome shotgun (WGS) entry which is preliminary data.</text>
</comment>
<name>A0A4R8WP84_9MICO</name>
<evidence type="ECO:0000313" key="2">
    <source>
        <dbReference type="Proteomes" id="UP000298412"/>
    </source>
</evidence>
<dbReference type="AlphaFoldDB" id="A0A4R8WP84"/>